<dbReference type="EMBL" id="VNJK01000002">
    <property type="protein sequence ID" value="TVX89598.1"/>
    <property type="molecule type" value="Genomic_DNA"/>
</dbReference>
<reference evidence="3 4" key="1">
    <citation type="submission" date="2019-07" db="EMBL/GenBank/DDBJ databases">
        <authorList>
            <person name="Kim J."/>
        </authorList>
    </citation>
    <scope>NUCLEOTIDE SEQUENCE [LARGE SCALE GENOMIC DNA]</scope>
    <source>
        <strain evidence="3 4">N4</strain>
    </source>
</reference>
<comment type="similarity">
    <text evidence="1">Belongs to the YciI family.</text>
</comment>
<proteinExistence type="inferred from homology"/>
<dbReference type="RefSeq" id="WP_144992236.1">
    <property type="nucleotide sequence ID" value="NZ_VNJK01000002.1"/>
</dbReference>
<evidence type="ECO:0000313" key="4">
    <source>
        <dbReference type="Proteomes" id="UP000318102"/>
    </source>
</evidence>
<evidence type="ECO:0000259" key="2">
    <source>
        <dbReference type="Pfam" id="PF03795"/>
    </source>
</evidence>
<dbReference type="Gene3D" id="3.30.70.1060">
    <property type="entry name" value="Dimeric alpha+beta barrel"/>
    <property type="match status" value="1"/>
</dbReference>
<comment type="caution">
    <text evidence="3">The sequence shown here is derived from an EMBL/GenBank/DDBJ whole genome shotgun (WGS) entry which is preliminary data.</text>
</comment>
<dbReference type="SUPFAM" id="SSF54909">
    <property type="entry name" value="Dimeric alpha+beta barrel"/>
    <property type="match status" value="1"/>
</dbReference>
<accession>A0A559IPP3</accession>
<keyword evidence="4" id="KW-1185">Reference proteome</keyword>
<dbReference type="Pfam" id="PF03795">
    <property type="entry name" value="YCII"/>
    <property type="match status" value="1"/>
</dbReference>
<evidence type="ECO:0000313" key="3">
    <source>
        <dbReference type="EMBL" id="TVX89598.1"/>
    </source>
</evidence>
<sequence>MYLVEIRYTKALEEVDQHLQAHLAFLDRYYAAGKFLLSGPFEPRDGGIIIVDSDDEEEVRRMIAEDSFYQHNAAEYKIDRIRITRADACLRDRLSLS</sequence>
<dbReference type="InterPro" id="IPR005545">
    <property type="entry name" value="YCII"/>
</dbReference>
<feature type="domain" description="YCII-related" evidence="2">
    <location>
        <begin position="2"/>
        <end position="79"/>
    </location>
</feature>
<protein>
    <submittedName>
        <fullName evidence="3">GTP cyclohydrolase</fullName>
    </submittedName>
</protein>
<organism evidence="3 4">
    <name type="scientific">Paenibacillus agilis</name>
    <dbReference type="NCBI Taxonomy" id="3020863"/>
    <lineage>
        <taxon>Bacteria</taxon>
        <taxon>Bacillati</taxon>
        <taxon>Bacillota</taxon>
        <taxon>Bacilli</taxon>
        <taxon>Bacillales</taxon>
        <taxon>Paenibacillaceae</taxon>
        <taxon>Paenibacillus</taxon>
    </lineage>
</organism>
<gene>
    <name evidence="3" type="ORF">FPZ44_17645</name>
</gene>
<name>A0A559IPP3_9BACL</name>
<dbReference type="InterPro" id="IPR011008">
    <property type="entry name" value="Dimeric_a/b-barrel"/>
</dbReference>
<evidence type="ECO:0000256" key="1">
    <source>
        <dbReference type="ARBA" id="ARBA00007689"/>
    </source>
</evidence>
<dbReference type="PANTHER" id="PTHR37828:SF1">
    <property type="entry name" value="YCII-RELATED DOMAIN-CONTAINING PROTEIN"/>
    <property type="match status" value="1"/>
</dbReference>
<dbReference type="PANTHER" id="PTHR37828">
    <property type="entry name" value="GSR2449 PROTEIN"/>
    <property type="match status" value="1"/>
</dbReference>
<dbReference type="AlphaFoldDB" id="A0A559IPP3"/>
<dbReference type="OrthoDB" id="9814407at2"/>
<dbReference type="Proteomes" id="UP000318102">
    <property type="component" value="Unassembled WGS sequence"/>
</dbReference>